<sequence>MKRAAEAGEILHLGRRHDNVLRGQVIRDLLRADGLDPRGIRVRGARITGELDLSNLETSTSLELDDSVIEAPMWFCDATLHSLTFDGSTMPGLHAEGMRVRYFGLREARCTGVLDLDNAHIDGTLFLHGTSVRMFYGNGLRVRGHVQADGMFVDGTLWLDSCDIGGDLQLEGAVIDNASGEALRANNAKIGGVVQLSLSFIRAGEGAAMQLIDATAGGLRMRGAVLRGAADTSLCLDGAEFRQEVRLSEGFDALSESAQAGTVRMVDTKIGAGLIVSGRVRNGDGQALLVHKTSIGASVTFSDAEVEAHSPMPAVEFSDTRVSGELVFRPGKLINHGAGYELALLGTKVGDALALDVPELLEAEIFTASVDGLTYPDPPDDTGAWLTMLRDHSFNYHAQPYQQLAAVHRAAGHEHTARKVLIAQQRDLRRRGDPGNKLWHWFLGVTLGYGYKPSRAVAGLLITFVLALCLVWTTNAYNGLTPAKDRGPDACSPVNRISLAADLAIPLVKLGGTPRCELANGPAGQWATGAGWVIQILGWSFATLSVAGFTGLVRKS</sequence>
<keyword evidence="1" id="KW-0472">Membrane</keyword>
<accession>A0A0F0H752</accession>
<protein>
    <recommendedName>
        <fullName evidence="4">Membrane-associated oxidoreductase</fullName>
    </recommendedName>
</protein>
<reference evidence="2 3" key="1">
    <citation type="submission" date="2015-02" db="EMBL/GenBank/DDBJ databases">
        <authorList>
            <person name="Ju K.-S."/>
            <person name="Doroghazi J.R."/>
            <person name="Metcalf W."/>
        </authorList>
    </citation>
    <scope>NUCLEOTIDE SEQUENCE [LARGE SCALE GENOMIC DNA]</scope>
    <source>
        <strain evidence="2 3">NRRL B-16140</strain>
    </source>
</reference>
<keyword evidence="1" id="KW-1133">Transmembrane helix</keyword>
<dbReference type="OrthoDB" id="5194370at2"/>
<feature type="transmembrane region" description="Helical" evidence="1">
    <location>
        <begin position="456"/>
        <end position="474"/>
    </location>
</feature>
<keyword evidence="3" id="KW-1185">Reference proteome</keyword>
<dbReference type="RefSeq" id="WP_045311442.1">
    <property type="nucleotide sequence ID" value="NZ_JYJG01000064.1"/>
</dbReference>
<proteinExistence type="predicted"/>
<evidence type="ECO:0000256" key="1">
    <source>
        <dbReference type="SAM" id="Phobius"/>
    </source>
</evidence>
<keyword evidence="1" id="KW-0812">Transmembrane</keyword>
<dbReference type="PATRIC" id="fig|68170.10.peg.1398"/>
<name>A0A0F0H752_LENAE</name>
<comment type="caution">
    <text evidence="2">The sequence shown here is derived from an EMBL/GenBank/DDBJ whole genome shotgun (WGS) entry which is preliminary data.</text>
</comment>
<dbReference type="AlphaFoldDB" id="A0A0F0H752"/>
<gene>
    <name evidence="2" type="ORF">UK23_11530</name>
</gene>
<evidence type="ECO:0000313" key="2">
    <source>
        <dbReference type="EMBL" id="KJK50147.1"/>
    </source>
</evidence>
<dbReference type="EMBL" id="JYJG01000064">
    <property type="protein sequence ID" value="KJK50147.1"/>
    <property type="molecule type" value="Genomic_DNA"/>
</dbReference>
<evidence type="ECO:0008006" key="4">
    <source>
        <dbReference type="Google" id="ProtNLM"/>
    </source>
</evidence>
<dbReference type="Proteomes" id="UP000033393">
    <property type="component" value="Unassembled WGS sequence"/>
</dbReference>
<evidence type="ECO:0000313" key="3">
    <source>
        <dbReference type="Proteomes" id="UP000033393"/>
    </source>
</evidence>
<organism evidence="2 3">
    <name type="scientific">Lentzea aerocolonigenes</name>
    <name type="common">Lechevalieria aerocolonigenes</name>
    <name type="synonym">Saccharothrix aerocolonigenes</name>
    <dbReference type="NCBI Taxonomy" id="68170"/>
    <lineage>
        <taxon>Bacteria</taxon>
        <taxon>Bacillati</taxon>
        <taxon>Actinomycetota</taxon>
        <taxon>Actinomycetes</taxon>
        <taxon>Pseudonocardiales</taxon>
        <taxon>Pseudonocardiaceae</taxon>
        <taxon>Lentzea</taxon>
    </lineage>
</organism>
<feature type="transmembrane region" description="Helical" evidence="1">
    <location>
        <begin position="532"/>
        <end position="553"/>
    </location>
</feature>